<dbReference type="EMBL" id="VOPW01000001">
    <property type="protein sequence ID" value="TXC66516.1"/>
    <property type="molecule type" value="Genomic_DNA"/>
</dbReference>
<comment type="caution">
    <text evidence="2">The sequence shown here is derived from an EMBL/GenBank/DDBJ whole genome shotgun (WGS) entry which is preliminary data.</text>
</comment>
<proteinExistence type="predicted"/>
<accession>A0A5C6U431</accession>
<dbReference type="AlphaFoldDB" id="A0A5C6U431"/>
<reference evidence="2 3" key="1">
    <citation type="submission" date="2019-08" db="EMBL/GenBank/DDBJ databases">
        <authorList>
            <person name="Khan S.A."/>
            <person name="Jeon C.O."/>
            <person name="Jeong S.E."/>
        </authorList>
    </citation>
    <scope>NUCLEOTIDE SEQUENCE [LARGE SCALE GENOMIC DNA]</scope>
    <source>
        <strain evidence="3">IMCC1728</strain>
    </source>
</reference>
<sequence>MDAGGAIGVVTSGSDVYNIALPAGANSWQPWARVDASGSLTAREADVALSADGTAMAIWRERNPGDSNYSVKAARYLPQGGWQAPQTIDDSFDNVVAESPPKVAMDASGNAIAVWHQGNSLYYNVFSASGGWGTAVQVDTNAVSSTFPADIRTVMTAGGRAVATWRSGIFALKSMQYTPGSGLLGAGGGQQLCDRHLARPGCRRQCGGGLRGAGPLAESDHRPGCLLAPTDLGRHLERRGRHRARRRPGRHGVRILQPQRPGRRRLGAQGRRRHELAPEPVGQRASLSLGGACRGAAFTFTPVEERS</sequence>
<name>A0A5C6U431_9BURK</name>
<gene>
    <name evidence="2" type="ORF">FSC37_13685</name>
</gene>
<feature type="compositionally biased region" description="Basic residues" evidence="1">
    <location>
        <begin position="261"/>
        <end position="274"/>
    </location>
</feature>
<dbReference type="Proteomes" id="UP000321832">
    <property type="component" value="Unassembled WGS sequence"/>
</dbReference>
<keyword evidence="3" id="KW-1185">Reference proteome</keyword>
<evidence type="ECO:0000256" key="1">
    <source>
        <dbReference type="SAM" id="MobiDB-lite"/>
    </source>
</evidence>
<protein>
    <submittedName>
        <fullName evidence="2">Uncharacterized protein</fullName>
    </submittedName>
</protein>
<organism evidence="2 3">
    <name type="scientific">Piscinibacter aquaticus</name>
    <dbReference type="NCBI Taxonomy" id="392597"/>
    <lineage>
        <taxon>Bacteria</taxon>
        <taxon>Pseudomonadati</taxon>
        <taxon>Pseudomonadota</taxon>
        <taxon>Betaproteobacteria</taxon>
        <taxon>Burkholderiales</taxon>
        <taxon>Sphaerotilaceae</taxon>
        <taxon>Piscinibacter</taxon>
    </lineage>
</organism>
<feature type="region of interest" description="Disordered" evidence="1">
    <location>
        <begin position="238"/>
        <end position="288"/>
    </location>
</feature>
<evidence type="ECO:0000313" key="3">
    <source>
        <dbReference type="Proteomes" id="UP000321832"/>
    </source>
</evidence>
<feature type="compositionally biased region" description="Basic residues" evidence="1">
    <location>
        <begin position="238"/>
        <end position="253"/>
    </location>
</feature>
<evidence type="ECO:0000313" key="2">
    <source>
        <dbReference type="EMBL" id="TXC66516.1"/>
    </source>
</evidence>